<dbReference type="SUPFAM" id="SSF69652">
    <property type="entry name" value="DNA-binding C-terminal domain of the transcription factor MotA"/>
    <property type="match status" value="1"/>
</dbReference>
<dbReference type="EMBL" id="MN013084">
    <property type="protein sequence ID" value="QEG13328.1"/>
    <property type="molecule type" value="Genomic_DNA"/>
</dbReference>
<dbReference type="Pfam" id="PF09158">
    <property type="entry name" value="MotCF"/>
    <property type="match status" value="1"/>
</dbReference>
<reference evidence="3 4" key="1">
    <citation type="submission" date="2019-04" db="EMBL/GenBank/DDBJ databases">
        <authorList>
            <person name="Anderson K.J."/>
            <person name="Thurgood T.L."/>
            <person name="Sharma R."/>
            <person name="Arens D.K."/>
            <person name="Kruger J.L."/>
            <person name="Thompson D.W."/>
            <person name="Casjens S."/>
            <person name="Grose J.H."/>
        </authorList>
    </citation>
    <scope>NUCLEOTIDE SEQUENCE [LARGE SCALE GENOMIC DNA]</scope>
</reference>
<dbReference type="Gene3D" id="3.90.1150.20">
    <property type="entry name" value="Transcription regulator MotA, C-terminal domain"/>
    <property type="match status" value="1"/>
</dbReference>
<dbReference type="InterPro" id="IPR015198">
    <property type="entry name" value="Phage_T4_MotA_Tscrpt_reg_N"/>
</dbReference>
<sequence>MILLSHQNKYGTWRNKMSKVIYIVKASENSISENAANVLIAVAKKDFITSSEVRDVLADKLSAASVNSNIGVLIKKNLIEKSGDGLIVSAEGQEIISQAAVIYAEENAPELLEKRNTRKARPITDQMEADKNLMMEILATKDNLFTIKKLDVYRSNFIAVLEKRTFGIRSFEVSNKGNFRISGYKMTEEQVKHFEDLGMVAKHSKNGNVYLDIPRTQENIENIIHSVDTL</sequence>
<name>A0A5B9NGY6_9CAUD</name>
<dbReference type="Proteomes" id="UP000325316">
    <property type="component" value="Segment"/>
</dbReference>
<evidence type="ECO:0000313" key="3">
    <source>
        <dbReference type="EMBL" id="QEG13328.1"/>
    </source>
</evidence>
<dbReference type="InterPro" id="IPR036474">
    <property type="entry name" value="MotA_Tscrpt_reg_C_sf"/>
</dbReference>
<dbReference type="Pfam" id="PF09114">
    <property type="entry name" value="MotA_activ"/>
    <property type="match status" value="1"/>
</dbReference>
<evidence type="ECO:0000259" key="1">
    <source>
        <dbReference type="Pfam" id="PF09114"/>
    </source>
</evidence>
<accession>A0A5B9NGY6</accession>
<feature type="domain" description="Bacteriophage T4 MotA transcription regulator N-terminal" evidence="1">
    <location>
        <begin position="18"/>
        <end position="112"/>
    </location>
</feature>
<dbReference type="Gene3D" id="1.10.10.10">
    <property type="entry name" value="Winged helix-like DNA-binding domain superfamily/Winged helix DNA-binding domain"/>
    <property type="match status" value="1"/>
</dbReference>
<evidence type="ECO:0000313" key="4">
    <source>
        <dbReference type="Proteomes" id="UP000325316"/>
    </source>
</evidence>
<dbReference type="SUPFAM" id="SSF46785">
    <property type="entry name" value="Winged helix' DNA-binding domain"/>
    <property type="match status" value="1"/>
</dbReference>
<protein>
    <submittedName>
        <fullName evidence="3">Putative activator of middle transcription</fullName>
    </submittedName>
</protein>
<organism evidence="3 4">
    <name type="scientific">Klebsiella phage vB_KaeM_KaAlpha</name>
    <dbReference type="NCBI Taxonomy" id="2591367"/>
    <lineage>
        <taxon>Viruses</taxon>
        <taxon>Duplodnaviria</taxon>
        <taxon>Heunggongvirae</taxon>
        <taxon>Uroviricota</taxon>
        <taxon>Caudoviricetes</taxon>
        <taxon>Pantevenvirales</taxon>
        <taxon>Straboviridae</taxon>
        <taxon>Tevenvirinae</taxon>
        <taxon>Karamvirus</taxon>
        <taxon>Karamvirus pg7</taxon>
    </lineage>
</organism>
<dbReference type="InterPro" id="IPR036390">
    <property type="entry name" value="WH_DNA-bd_sf"/>
</dbReference>
<dbReference type="InterPro" id="IPR036388">
    <property type="entry name" value="WH-like_DNA-bd_sf"/>
</dbReference>
<dbReference type="InterPro" id="IPR015241">
    <property type="entry name" value="MotA_Tscrpt_reg_C"/>
</dbReference>
<gene>
    <name evidence="3" type="ORF">KAALPHA_310</name>
</gene>
<evidence type="ECO:0000259" key="2">
    <source>
        <dbReference type="Pfam" id="PF09158"/>
    </source>
</evidence>
<proteinExistence type="predicted"/>
<feature type="domain" description="Transcription regulator MotA C-terminal" evidence="2">
    <location>
        <begin position="123"/>
        <end position="225"/>
    </location>
</feature>